<reference evidence="1 2" key="1">
    <citation type="submission" date="2017-01" db="EMBL/GenBank/DDBJ databases">
        <title>Planococcus faecalis genome complete sequence.</title>
        <authorList>
            <person name="Lee P.C."/>
        </authorList>
    </citation>
    <scope>NUCLEOTIDE SEQUENCE [LARGE SCALE GENOMIC DNA]</scope>
    <source>
        <strain evidence="1 2">AJ003</strain>
    </source>
</reference>
<gene>
    <name evidence="1" type="ORF">AJGP001_17145</name>
</gene>
<keyword evidence="2" id="KW-1185">Reference proteome</keyword>
<sequence length="364" mass="43528">MSEIKKLKQISYKELLIEVHEVYELLHKISKSDIRITFYISTSLIPYLSFVCDSLDFFHEGTNKVHSSWYKDIKGTSIQKIIKENRSTLKLYSEHKKNKVIPKLEDDTSLFNNFLIGDYNLKQKLVIKLFGQHDLGIYSFRNIDYANTYQLFKNSKALYTINHEFKGSVMEEFTMVLANYISQSTIYPVSKIPNKIFSFPEDFTHENVYFKDSKRFNAFSNKEDKYWRLFLYNYYCQNNFIRNIFPIVLGVRQNFYFRMKFCTYLLSIKGLDLLSNKVPELKEKHPDINELIKIRETIVPIKSDLRNNLFHYEIVGIPYETFNEKENLFKQMIEYSVGTSFEEFENQIDHELDKYQKLVNEILF</sequence>
<dbReference type="Proteomes" id="UP000189661">
    <property type="component" value="Chromosome"/>
</dbReference>
<protein>
    <submittedName>
        <fullName evidence="1">Uncharacterized protein</fullName>
    </submittedName>
</protein>
<dbReference type="EMBL" id="CP019401">
    <property type="protein sequence ID" value="AQU80909.1"/>
    <property type="molecule type" value="Genomic_DNA"/>
</dbReference>
<accession>A0ABM6IWF6</accession>
<dbReference type="RefSeq" id="WP_078080802.1">
    <property type="nucleotide sequence ID" value="NZ_CP019401.1"/>
</dbReference>
<proteinExistence type="predicted"/>
<evidence type="ECO:0000313" key="1">
    <source>
        <dbReference type="EMBL" id="AQU80909.1"/>
    </source>
</evidence>
<organism evidence="1 2">
    <name type="scientific">Planococcus faecalis</name>
    <dbReference type="NCBI Taxonomy" id="1598147"/>
    <lineage>
        <taxon>Bacteria</taxon>
        <taxon>Bacillati</taxon>
        <taxon>Bacillota</taxon>
        <taxon>Bacilli</taxon>
        <taxon>Bacillales</taxon>
        <taxon>Caryophanaceae</taxon>
        <taxon>Planococcus</taxon>
    </lineage>
</organism>
<evidence type="ECO:0000313" key="2">
    <source>
        <dbReference type="Proteomes" id="UP000189661"/>
    </source>
</evidence>
<name>A0ABM6IWF6_9BACL</name>